<name>C8WY05_ALIAD</name>
<organism evidence="2 3">
    <name type="scientific">Alicyclobacillus acidocaldarius subsp. acidocaldarius (strain ATCC 27009 / DSM 446 / BCRC 14685 / JCM 5260 / KCTC 1825 / NBRC 15652 / NCIMB 11725 / NRRL B-14509 / 104-IA)</name>
    <name type="common">Bacillus acidocaldarius</name>
    <dbReference type="NCBI Taxonomy" id="521098"/>
    <lineage>
        <taxon>Bacteria</taxon>
        <taxon>Bacillati</taxon>
        <taxon>Bacillota</taxon>
        <taxon>Bacilli</taxon>
        <taxon>Bacillales</taxon>
        <taxon>Alicyclobacillaceae</taxon>
        <taxon>Alicyclobacillus</taxon>
    </lineage>
</organism>
<gene>
    <name evidence="2" type="ordered locus">Aaci_1955</name>
</gene>
<dbReference type="SUPFAM" id="SSF140500">
    <property type="entry name" value="BAS1536-like"/>
    <property type="match status" value="1"/>
</dbReference>
<dbReference type="GO" id="GO:0046983">
    <property type="term" value="F:protein dimerization activity"/>
    <property type="evidence" value="ECO:0007669"/>
    <property type="project" value="InterPro"/>
</dbReference>
<dbReference type="HOGENOM" id="CLU_2271435_0_0_9"/>
<dbReference type="Gene3D" id="4.10.280.10">
    <property type="entry name" value="Helix-loop-helix DNA-binding domain"/>
    <property type="match status" value="1"/>
</dbReference>
<dbReference type="EMBL" id="CP001727">
    <property type="protein sequence ID" value="ACV58967.1"/>
    <property type="molecule type" value="Genomic_DNA"/>
</dbReference>
<feature type="region of interest" description="Disordered" evidence="1">
    <location>
        <begin position="53"/>
        <end position="79"/>
    </location>
</feature>
<dbReference type="STRING" id="521098.Aaci_1955"/>
<dbReference type="InterPro" id="IPR036638">
    <property type="entry name" value="HLH_DNA-bd_sf"/>
</dbReference>
<accession>C8WY05</accession>
<evidence type="ECO:0008006" key="4">
    <source>
        <dbReference type="Google" id="ProtNLM"/>
    </source>
</evidence>
<dbReference type="GO" id="GO:0043937">
    <property type="term" value="P:regulation of sporulation"/>
    <property type="evidence" value="ECO:0007669"/>
    <property type="project" value="InterPro"/>
</dbReference>
<evidence type="ECO:0000313" key="3">
    <source>
        <dbReference type="Proteomes" id="UP000001917"/>
    </source>
</evidence>
<reference evidence="3" key="1">
    <citation type="submission" date="2009-09" db="EMBL/GenBank/DDBJ databases">
        <title>The complete chromosome of Alicyclobacillus acidocaldarius subsp. acidocaldarius DSM 446.</title>
        <authorList>
            <consortium name="US DOE Joint Genome Institute (JGI-PGF)"/>
            <person name="Lucas S."/>
            <person name="Copeland A."/>
            <person name="Lapidus A."/>
            <person name="Glavina del Rio T."/>
            <person name="Dalin E."/>
            <person name="Tice H."/>
            <person name="Bruce D."/>
            <person name="Goodwin L."/>
            <person name="Pitluck S."/>
            <person name="Kyrpides N."/>
            <person name="Mavromatis K."/>
            <person name="Ivanova N."/>
            <person name="Ovchinnikova G."/>
            <person name="Chertkov O."/>
            <person name="Sims D."/>
            <person name="Brettin T."/>
            <person name="Detter J.C."/>
            <person name="Han C."/>
            <person name="Larimer F."/>
            <person name="Land M."/>
            <person name="Hauser L."/>
            <person name="Markowitz V."/>
            <person name="Cheng J.-F."/>
            <person name="Hugenholtz P."/>
            <person name="Woyke T."/>
            <person name="Wu D."/>
            <person name="Pukall R."/>
            <person name="Klenk H.-P."/>
            <person name="Eisen J.A."/>
        </authorList>
    </citation>
    <scope>NUCLEOTIDE SEQUENCE [LARGE SCALE GENOMIC DNA]</scope>
    <source>
        <strain evidence="3">ATCC 27009 / DSM 446 / BCRC 14685 / JCM 5260 / KCTC 1825 / NBRC 15652 / NCIMB 11725 / NRRL B-14509 / 104-IA</strain>
    </source>
</reference>
<dbReference type="Proteomes" id="UP000001917">
    <property type="component" value="Chromosome"/>
</dbReference>
<keyword evidence="3" id="KW-1185">Reference proteome</keyword>
<dbReference type="Pfam" id="PF09388">
    <property type="entry name" value="SpoOE-like"/>
    <property type="match status" value="1"/>
</dbReference>
<dbReference type="InterPro" id="IPR037208">
    <property type="entry name" value="Spo0E-like_sf"/>
</dbReference>
<protein>
    <recommendedName>
        <fullName evidence="4">Spo0E like sporulation regulatory protein</fullName>
    </recommendedName>
</protein>
<proteinExistence type="predicted"/>
<dbReference type="AlphaFoldDB" id="C8WY05"/>
<reference evidence="2 3" key="2">
    <citation type="journal article" date="2010" name="Stand. Genomic Sci.">
        <title>Complete genome sequence of Alicyclobacillus acidocaldarius type strain (104-IA).</title>
        <authorList>
            <person name="Mavromatis K."/>
            <person name="Sikorski J."/>
            <person name="Lapidus A."/>
            <person name="Glavina Del Rio T."/>
            <person name="Copeland A."/>
            <person name="Tice H."/>
            <person name="Cheng J.F."/>
            <person name="Lucas S."/>
            <person name="Chen F."/>
            <person name="Nolan M."/>
            <person name="Bruce D."/>
            <person name="Goodwin L."/>
            <person name="Pitluck S."/>
            <person name="Ivanova N."/>
            <person name="Ovchinnikova G."/>
            <person name="Pati A."/>
            <person name="Chen A."/>
            <person name="Palaniappan K."/>
            <person name="Land M."/>
            <person name="Hauser L."/>
            <person name="Chang Y.J."/>
            <person name="Jeffries C.D."/>
            <person name="Chain P."/>
            <person name="Meincke L."/>
            <person name="Sims D."/>
            <person name="Chertkov O."/>
            <person name="Han C."/>
            <person name="Brettin T."/>
            <person name="Detter J.C."/>
            <person name="Wahrenburg C."/>
            <person name="Rohde M."/>
            <person name="Pukall R."/>
            <person name="Goker M."/>
            <person name="Bristow J."/>
            <person name="Eisen J.A."/>
            <person name="Markowitz V."/>
            <person name="Hugenholtz P."/>
            <person name="Klenk H.P."/>
            <person name="Kyrpides N.C."/>
        </authorList>
    </citation>
    <scope>NUCLEOTIDE SEQUENCE [LARGE SCALE GENOMIC DNA]</scope>
    <source>
        <strain evidence="3">ATCC 27009 / DSM 446 / BCRC 14685 / JCM 5260 / KCTC 1825 / NBRC 15652 / NCIMB 11725 / NRRL B-14509 / 104-IA</strain>
    </source>
</reference>
<dbReference type="RefSeq" id="WP_012811243.1">
    <property type="nucleotide sequence ID" value="NC_013205.1"/>
</dbReference>
<dbReference type="KEGG" id="aac:Aaci_1955"/>
<sequence>MSEKGQTTDLIEHLRKKMMERAAEARSLQDSEVIRLSQLLDLHLVALMRPRPAGEAHTAQRPGHCDLPPASGEGRRLDASRIRLHRRRFQVIGRALDTTGWS</sequence>
<evidence type="ECO:0000313" key="2">
    <source>
        <dbReference type="EMBL" id="ACV58967.1"/>
    </source>
</evidence>
<dbReference type="InterPro" id="IPR018540">
    <property type="entry name" value="Spo0E-like"/>
</dbReference>
<evidence type="ECO:0000256" key="1">
    <source>
        <dbReference type="SAM" id="MobiDB-lite"/>
    </source>
</evidence>